<keyword evidence="5" id="KW-1185">Reference proteome</keyword>
<proteinExistence type="inferred from homology"/>
<gene>
    <name evidence="4" type="ORF">FHX49_000923</name>
</gene>
<sequence length="341" mass="36831">MIETVLGPIRPDELGAVSTNEHVLTDSRHLQRAARDGSRLDGPLTIDMLGDLRWNWLGSSDNLTLDDRDLAAAELARAGAVGLTGIVEATSWGMGPRHADLPDVAKSAGIHIISAYGSYIDKTLPEWWRDQTESEMEHAFRVALTQGVPGTNFRAGALGLLGTSATPLEPEQRALRAAARVAVETGCAISIRLDAAARRAGEIIDTLTAEGVAADKVLLCNMDKVLDLSYILSAVDRGAVIEFAFGSESNFADRARDATDVERLDALVAILDRRPDAAVTLSCSVWTKGQLARYGGMGYSHVVQRVAPTLERLGVSRDRVHTMLVDRPALLLDRKDNNDDK</sequence>
<evidence type="ECO:0000256" key="1">
    <source>
        <dbReference type="ARBA" id="ARBA00022723"/>
    </source>
</evidence>
<dbReference type="EMBL" id="JACHWQ010000002">
    <property type="protein sequence ID" value="MBB2975357.1"/>
    <property type="molecule type" value="Genomic_DNA"/>
</dbReference>
<dbReference type="InterPro" id="IPR032466">
    <property type="entry name" value="Metal_Hydrolase"/>
</dbReference>
<name>A0A7W4V1Z3_9MICO</name>
<dbReference type="GO" id="GO:0016787">
    <property type="term" value="F:hydrolase activity"/>
    <property type="evidence" value="ECO:0007669"/>
    <property type="project" value="UniProtKB-KW"/>
</dbReference>
<keyword evidence="2" id="KW-0378">Hydrolase</keyword>
<dbReference type="Gene3D" id="3.20.20.140">
    <property type="entry name" value="Metal-dependent hydrolases"/>
    <property type="match status" value="1"/>
</dbReference>
<dbReference type="PROSITE" id="PS51347">
    <property type="entry name" value="PHOSPHOTRIESTERASE_2"/>
    <property type="match status" value="1"/>
</dbReference>
<dbReference type="Pfam" id="PF02126">
    <property type="entry name" value="PTE"/>
    <property type="match status" value="1"/>
</dbReference>
<comment type="similarity">
    <text evidence="3">Belongs to the metallo-dependent hydrolases superfamily. Phosphotriesterase family.</text>
</comment>
<dbReference type="GO" id="GO:0008270">
    <property type="term" value="F:zinc ion binding"/>
    <property type="evidence" value="ECO:0007669"/>
    <property type="project" value="InterPro"/>
</dbReference>
<dbReference type="PANTHER" id="PTHR10819">
    <property type="entry name" value="PHOSPHOTRIESTERASE-RELATED"/>
    <property type="match status" value="1"/>
</dbReference>
<keyword evidence="1" id="KW-0479">Metal-binding</keyword>
<dbReference type="AlphaFoldDB" id="A0A7W4V1Z3"/>
<comment type="caution">
    <text evidence="4">The sequence shown here is derived from an EMBL/GenBank/DDBJ whole genome shotgun (WGS) entry which is preliminary data.</text>
</comment>
<protein>
    <submittedName>
        <fullName evidence="4">Phosphotriesterase-related protein</fullName>
    </submittedName>
</protein>
<evidence type="ECO:0000313" key="5">
    <source>
        <dbReference type="Proteomes" id="UP000529310"/>
    </source>
</evidence>
<dbReference type="SUPFAM" id="SSF51556">
    <property type="entry name" value="Metallo-dependent hydrolases"/>
    <property type="match status" value="1"/>
</dbReference>
<organism evidence="4 5">
    <name type="scientific">Microbacterium endophyticum</name>
    <dbReference type="NCBI Taxonomy" id="1526412"/>
    <lineage>
        <taxon>Bacteria</taxon>
        <taxon>Bacillati</taxon>
        <taxon>Actinomycetota</taxon>
        <taxon>Actinomycetes</taxon>
        <taxon>Micrococcales</taxon>
        <taxon>Microbacteriaceae</taxon>
        <taxon>Microbacterium</taxon>
    </lineage>
</organism>
<dbReference type="InterPro" id="IPR001559">
    <property type="entry name" value="Phosphotriesterase"/>
</dbReference>
<reference evidence="4 5" key="1">
    <citation type="submission" date="2020-08" db="EMBL/GenBank/DDBJ databases">
        <title>Sequencing the genomes of 1000 actinobacteria strains.</title>
        <authorList>
            <person name="Klenk H.-P."/>
        </authorList>
    </citation>
    <scope>NUCLEOTIDE SEQUENCE [LARGE SCALE GENOMIC DNA]</scope>
    <source>
        <strain evidence="4 5">DSM 27099</strain>
    </source>
</reference>
<dbReference type="PANTHER" id="PTHR10819:SF3">
    <property type="entry name" value="PHOSPHOTRIESTERASE-RELATED PROTEIN"/>
    <property type="match status" value="1"/>
</dbReference>
<evidence type="ECO:0000256" key="2">
    <source>
        <dbReference type="ARBA" id="ARBA00022801"/>
    </source>
</evidence>
<accession>A0A7W4V1Z3</accession>
<dbReference type="Proteomes" id="UP000529310">
    <property type="component" value="Unassembled WGS sequence"/>
</dbReference>
<evidence type="ECO:0000313" key="4">
    <source>
        <dbReference type="EMBL" id="MBB2975357.1"/>
    </source>
</evidence>
<evidence type="ECO:0000256" key="3">
    <source>
        <dbReference type="PROSITE-ProRule" id="PRU00679"/>
    </source>
</evidence>
<comment type="caution">
    <text evidence="3">Lacks conserved residue(s) required for the propagation of feature annotation.</text>
</comment>
<dbReference type="RefSeq" id="WP_165139933.1">
    <property type="nucleotide sequence ID" value="NZ_CP049255.1"/>
</dbReference>